<gene>
    <name evidence="2" type="ORF">BSTOLATCC_MIC36578</name>
</gene>
<dbReference type="AlphaFoldDB" id="A0AAU9JJW2"/>
<dbReference type="Proteomes" id="UP001162131">
    <property type="component" value="Unassembled WGS sequence"/>
</dbReference>
<evidence type="ECO:0000313" key="3">
    <source>
        <dbReference type="Proteomes" id="UP001162131"/>
    </source>
</evidence>
<evidence type="ECO:0000256" key="1">
    <source>
        <dbReference type="SAM" id="MobiDB-lite"/>
    </source>
</evidence>
<protein>
    <submittedName>
        <fullName evidence="2">Uncharacterized protein</fullName>
    </submittedName>
</protein>
<dbReference type="EMBL" id="CAJZBQ010000036">
    <property type="protein sequence ID" value="CAG9324799.1"/>
    <property type="molecule type" value="Genomic_DNA"/>
</dbReference>
<sequence length="82" mass="8937">MGCGVSTNNNHQDAESEESSIDQSVAEVIVSNLNKIKSARNCRNSFLFKSQGGTYCINITQAKTPETSLAFAYNRDSNNNTT</sequence>
<comment type="caution">
    <text evidence="2">The sequence shown here is derived from an EMBL/GenBank/DDBJ whole genome shotgun (WGS) entry which is preliminary data.</text>
</comment>
<feature type="compositionally biased region" description="Polar residues" evidence="1">
    <location>
        <begin position="1"/>
        <end position="11"/>
    </location>
</feature>
<reference evidence="2" key="1">
    <citation type="submission" date="2021-09" db="EMBL/GenBank/DDBJ databases">
        <authorList>
            <consortium name="AG Swart"/>
            <person name="Singh M."/>
            <person name="Singh A."/>
            <person name="Seah K."/>
            <person name="Emmerich C."/>
        </authorList>
    </citation>
    <scope>NUCLEOTIDE SEQUENCE</scope>
    <source>
        <strain evidence="2">ATCC30299</strain>
    </source>
</reference>
<organism evidence="2 3">
    <name type="scientific">Blepharisma stoltei</name>
    <dbReference type="NCBI Taxonomy" id="1481888"/>
    <lineage>
        <taxon>Eukaryota</taxon>
        <taxon>Sar</taxon>
        <taxon>Alveolata</taxon>
        <taxon>Ciliophora</taxon>
        <taxon>Postciliodesmatophora</taxon>
        <taxon>Heterotrichea</taxon>
        <taxon>Heterotrichida</taxon>
        <taxon>Blepharismidae</taxon>
        <taxon>Blepharisma</taxon>
    </lineage>
</organism>
<feature type="region of interest" description="Disordered" evidence="1">
    <location>
        <begin position="1"/>
        <end position="22"/>
    </location>
</feature>
<proteinExistence type="predicted"/>
<evidence type="ECO:0000313" key="2">
    <source>
        <dbReference type="EMBL" id="CAG9324799.1"/>
    </source>
</evidence>
<keyword evidence="3" id="KW-1185">Reference proteome</keyword>
<accession>A0AAU9JJW2</accession>
<name>A0AAU9JJW2_9CILI</name>